<evidence type="ECO:0000259" key="2">
    <source>
        <dbReference type="Pfam" id="PF03372"/>
    </source>
</evidence>
<proteinExistence type="predicted"/>
<sequence>MTDARIPESPVTSYKTVLKSVLRRLAVGVAILLIAWVLLGFSGRYLALGDSAAVIRPQVGAFLIPWAALLWVMKARRFAFASLAAATLAIGSVAPGFFANVGKRCIDDCLTIYQKNLLSQAWPRHQLADDIIASGAEIVTLQEVSSHNRHYMVNIYEHYGFSVICKFRPGQDVAVLTSLPVVEGSEFCLPGTGLAGVQVQLPNGKSAWALSIHFPWPFPFDQYDQSQMIANKIAGLEGPKLIGGDFNMVPWGGSMHRIKEASGTRYLGAYRNTYALGSRWLPLHIDNILVPEHSTGRARLRPNAGSDHRGILARFTLP</sequence>
<keyword evidence="1" id="KW-0812">Transmembrane</keyword>
<feature type="transmembrane region" description="Helical" evidence="1">
    <location>
        <begin position="21"/>
        <end position="41"/>
    </location>
</feature>
<dbReference type="Proteomes" id="UP000193224">
    <property type="component" value="Unassembled WGS sequence"/>
</dbReference>
<keyword evidence="1" id="KW-1133">Transmembrane helix</keyword>
<dbReference type="InterPro" id="IPR036691">
    <property type="entry name" value="Endo/exonu/phosph_ase_sf"/>
</dbReference>
<gene>
    <name evidence="3" type="ORF">ROA7745_03193</name>
</gene>
<feature type="domain" description="Endonuclease/exonuclease/phosphatase" evidence="2">
    <location>
        <begin position="125"/>
        <end position="308"/>
    </location>
</feature>
<reference evidence="3 4" key="1">
    <citation type="submission" date="2017-03" db="EMBL/GenBank/DDBJ databases">
        <authorList>
            <person name="Afonso C.L."/>
            <person name="Miller P.J."/>
            <person name="Scott M.A."/>
            <person name="Spackman E."/>
            <person name="Goraichik I."/>
            <person name="Dimitrov K.M."/>
            <person name="Suarez D.L."/>
            <person name="Swayne D.E."/>
        </authorList>
    </citation>
    <scope>NUCLEOTIDE SEQUENCE [LARGE SCALE GENOMIC DNA]</scope>
    <source>
        <strain evidence="3 4">CECT 7745</strain>
    </source>
</reference>
<organism evidence="3 4">
    <name type="scientific">Roseovarius aestuarii</name>
    <dbReference type="NCBI Taxonomy" id="475083"/>
    <lineage>
        <taxon>Bacteria</taxon>
        <taxon>Pseudomonadati</taxon>
        <taxon>Pseudomonadota</taxon>
        <taxon>Alphaproteobacteria</taxon>
        <taxon>Rhodobacterales</taxon>
        <taxon>Roseobacteraceae</taxon>
        <taxon>Roseovarius</taxon>
    </lineage>
</organism>
<name>A0A1X7BUN5_9RHOB</name>
<keyword evidence="1" id="KW-0472">Membrane</keyword>
<dbReference type="InterPro" id="IPR005135">
    <property type="entry name" value="Endo/exonuclease/phosphatase"/>
</dbReference>
<protein>
    <recommendedName>
        <fullName evidence="2">Endonuclease/exonuclease/phosphatase domain-containing protein</fullName>
    </recommendedName>
</protein>
<accession>A0A1X7BUN5</accession>
<dbReference type="EMBL" id="FWXB01000013">
    <property type="protein sequence ID" value="SMC13347.1"/>
    <property type="molecule type" value="Genomic_DNA"/>
</dbReference>
<dbReference type="AlphaFoldDB" id="A0A1X7BUN5"/>
<evidence type="ECO:0000313" key="4">
    <source>
        <dbReference type="Proteomes" id="UP000193224"/>
    </source>
</evidence>
<dbReference type="SUPFAM" id="SSF56219">
    <property type="entry name" value="DNase I-like"/>
    <property type="match status" value="1"/>
</dbReference>
<dbReference type="Gene3D" id="3.60.10.10">
    <property type="entry name" value="Endonuclease/exonuclease/phosphatase"/>
    <property type="match status" value="1"/>
</dbReference>
<dbReference type="Pfam" id="PF03372">
    <property type="entry name" value="Exo_endo_phos"/>
    <property type="match status" value="1"/>
</dbReference>
<feature type="transmembrane region" description="Helical" evidence="1">
    <location>
        <begin position="53"/>
        <end position="72"/>
    </location>
</feature>
<dbReference type="GO" id="GO:0003824">
    <property type="term" value="F:catalytic activity"/>
    <property type="evidence" value="ECO:0007669"/>
    <property type="project" value="InterPro"/>
</dbReference>
<keyword evidence="4" id="KW-1185">Reference proteome</keyword>
<feature type="transmembrane region" description="Helical" evidence="1">
    <location>
        <begin position="79"/>
        <end position="99"/>
    </location>
</feature>
<evidence type="ECO:0000256" key="1">
    <source>
        <dbReference type="SAM" id="Phobius"/>
    </source>
</evidence>
<evidence type="ECO:0000313" key="3">
    <source>
        <dbReference type="EMBL" id="SMC13347.1"/>
    </source>
</evidence>